<keyword evidence="1" id="KW-0808">Transferase</keyword>
<evidence type="ECO:0000313" key="7">
    <source>
        <dbReference type="EMBL" id="CAJ1971936.1"/>
    </source>
</evidence>
<keyword evidence="8" id="KW-1185">Reference proteome</keyword>
<dbReference type="Pfam" id="PF00582">
    <property type="entry name" value="Usp"/>
    <property type="match status" value="1"/>
</dbReference>
<dbReference type="GO" id="GO:0005524">
    <property type="term" value="F:ATP binding"/>
    <property type="evidence" value="ECO:0007669"/>
    <property type="project" value="UniProtKB-UniRule"/>
</dbReference>
<proteinExistence type="predicted"/>
<evidence type="ECO:0000256" key="4">
    <source>
        <dbReference type="ARBA" id="ARBA00022840"/>
    </source>
</evidence>
<protein>
    <recommendedName>
        <fullName evidence="6">Protein kinase domain-containing protein</fullName>
    </recommendedName>
</protein>
<dbReference type="GO" id="GO:0004672">
    <property type="term" value="F:protein kinase activity"/>
    <property type="evidence" value="ECO:0007669"/>
    <property type="project" value="InterPro"/>
</dbReference>
<sequence>MKMLPPSVAEEAGHGGRTVVVGVKMDSHSTELLTWALFKVAQPGDVVLALHVLGNDEIVNRDGKSSLFSLVKAFDSVLAVYEGFCNLKQVDLKFKICRGSAVRRILVREANAYSATHVIVGSPQGLHRIRPCISVARYCAKKLPKDCWVLAVNNGKIVFSRDGSPAIRADMKGVDQNRKTRVLCSIHRTLGKSSRVLDDDGTGIHEKGIGKFSDHSLAKAFLDSKEFIEEKGCSICSSTAAVFDSCCNHSEKESCVDACDENPLAIVPVQTNDSTSKPGWPLLRRTIISDKKCSERSMFRQISVVQWAMQLPSRNLSYAAHLDQNTNNYGPNKDQFLALDSKSGAIVPVDAEIGTASLPKHNSRIPKEFEGLHEKYSSSCRLFKYQELVLATSNFLPENLIGKGGSSQVYRGWLPDGKELAVKILKPSDDVLKEFVLEIEIITTLHHKNIISLLGFCFEDGNLLLVYDFLSRGSLEENIHGNKKNPLVFGWTERYKVAMGVAEALEYLHNTEGQWVIHRDVKSSNVLLSEDFEPQLSDFGLAKWASTSSSHIICTDVAGTFGYMAPEYFMYGKVNDKIDVYAFGVVLLELLSGRKPISSDYPKGQESLVMWASPILNSGKVLQLLDPSLGDNYDREEMERMVLAATLCIRRAPRARPQMSLISKLLGGDTDVIKWARLEVNALEAPEMIDDEACPPSNLQSHLNLALRDVEDDSLSMCSVEQNVSLEDYLRGRWSPCAVEVYRWVLDERLFVCPPPSLIVQETMPYALLFVVLVQKPKEVRERKKDLIECKVEKGHENPKDRT</sequence>
<dbReference type="SMART" id="SM00220">
    <property type="entry name" value="S_TKc"/>
    <property type="match status" value="1"/>
</dbReference>
<dbReference type="Pfam" id="PF00069">
    <property type="entry name" value="Pkinase"/>
    <property type="match status" value="1"/>
</dbReference>
<dbReference type="FunFam" id="3.40.50.620:FF:000177">
    <property type="entry name" value="probable receptor-like serine/threonine-protein kinase At5g57670"/>
    <property type="match status" value="1"/>
</dbReference>
<dbReference type="PROSITE" id="PS50011">
    <property type="entry name" value="PROTEIN_KINASE_DOM"/>
    <property type="match status" value="1"/>
</dbReference>
<dbReference type="PANTHER" id="PTHR47987:SF2">
    <property type="entry name" value="PROTEIN KINASE DOMAIN-CONTAINING PROTEIN"/>
    <property type="match status" value="1"/>
</dbReference>
<accession>A0AA86SSN5</accession>
<dbReference type="SUPFAM" id="SSF56112">
    <property type="entry name" value="Protein kinase-like (PK-like)"/>
    <property type="match status" value="1"/>
</dbReference>
<dbReference type="Proteomes" id="UP001189624">
    <property type="component" value="Chromosome 8"/>
</dbReference>
<keyword evidence="2 5" id="KW-0547">Nucleotide-binding</keyword>
<dbReference type="InterPro" id="IPR017441">
    <property type="entry name" value="Protein_kinase_ATP_BS"/>
</dbReference>
<dbReference type="PROSITE" id="PS00107">
    <property type="entry name" value="PROTEIN_KINASE_ATP"/>
    <property type="match status" value="1"/>
</dbReference>
<name>A0AA86SSN5_9FABA</name>
<evidence type="ECO:0000313" key="8">
    <source>
        <dbReference type="Proteomes" id="UP001189624"/>
    </source>
</evidence>
<reference evidence="7" key="1">
    <citation type="submission" date="2023-10" db="EMBL/GenBank/DDBJ databases">
        <authorList>
            <person name="Domelevo Entfellner J.-B."/>
        </authorList>
    </citation>
    <scope>NUCLEOTIDE SEQUENCE</scope>
</reference>
<dbReference type="FunFam" id="1.10.510.10:FF:000284">
    <property type="entry name" value="Putative receptor-like serine/threonine-protein kinase"/>
    <property type="match status" value="1"/>
</dbReference>
<dbReference type="PROSITE" id="PS00108">
    <property type="entry name" value="PROTEIN_KINASE_ST"/>
    <property type="match status" value="1"/>
</dbReference>
<dbReference type="Gene3D" id="3.30.200.20">
    <property type="entry name" value="Phosphorylase Kinase, domain 1"/>
    <property type="match status" value="1"/>
</dbReference>
<dbReference type="SUPFAM" id="SSF52402">
    <property type="entry name" value="Adenine nucleotide alpha hydrolases-like"/>
    <property type="match status" value="1"/>
</dbReference>
<dbReference type="InterPro" id="IPR000719">
    <property type="entry name" value="Prot_kinase_dom"/>
</dbReference>
<evidence type="ECO:0000256" key="3">
    <source>
        <dbReference type="ARBA" id="ARBA00022777"/>
    </source>
</evidence>
<dbReference type="FunFam" id="3.30.200.20:FF:000268">
    <property type="entry name" value="probable receptor-like serine/threonine-protein kinase At5g57670"/>
    <property type="match status" value="1"/>
</dbReference>
<organism evidence="7 8">
    <name type="scientific">Sphenostylis stenocarpa</name>
    <dbReference type="NCBI Taxonomy" id="92480"/>
    <lineage>
        <taxon>Eukaryota</taxon>
        <taxon>Viridiplantae</taxon>
        <taxon>Streptophyta</taxon>
        <taxon>Embryophyta</taxon>
        <taxon>Tracheophyta</taxon>
        <taxon>Spermatophyta</taxon>
        <taxon>Magnoliopsida</taxon>
        <taxon>eudicotyledons</taxon>
        <taxon>Gunneridae</taxon>
        <taxon>Pentapetalae</taxon>
        <taxon>rosids</taxon>
        <taxon>fabids</taxon>
        <taxon>Fabales</taxon>
        <taxon>Fabaceae</taxon>
        <taxon>Papilionoideae</taxon>
        <taxon>50 kb inversion clade</taxon>
        <taxon>NPAAA clade</taxon>
        <taxon>indigoferoid/millettioid clade</taxon>
        <taxon>Phaseoleae</taxon>
        <taxon>Sphenostylis</taxon>
    </lineage>
</organism>
<feature type="domain" description="Protein kinase" evidence="6">
    <location>
        <begin position="395"/>
        <end position="666"/>
    </location>
</feature>
<evidence type="ECO:0000256" key="5">
    <source>
        <dbReference type="PROSITE-ProRule" id="PRU10141"/>
    </source>
</evidence>
<evidence type="ECO:0000259" key="6">
    <source>
        <dbReference type="PROSITE" id="PS50011"/>
    </source>
</evidence>
<dbReference type="InterPro" id="IPR046958">
    <property type="entry name" value="RBK1/2/STUNTED"/>
</dbReference>
<dbReference type="InterPro" id="IPR011009">
    <property type="entry name" value="Kinase-like_dom_sf"/>
</dbReference>
<keyword evidence="3" id="KW-0418">Kinase</keyword>
<dbReference type="EMBL" id="OY731405">
    <property type="protein sequence ID" value="CAJ1971936.1"/>
    <property type="molecule type" value="Genomic_DNA"/>
</dbReference>
<dbReference type="InterPro" id="IPR008271">
    <property type="entry name" value="Ser/Thr_kinase_AS"/>
</dbReference>
<dbReference type="Gene3D" id="3.40.50.620">
    <property type="entry name" value="HUPs"/>
    <property type="match status" value="1"/>
</dbReference>
<dbReference type="AlphaFoldDB" id="A0AA86SSN5"/>
<dbReference type="PANTHER" id="PTHR47987">
    <property type="entry name" value="OS08G0249100 PROTEIN"/>
    <property type="match status" value="1"/>
</dbReference>
<feature type="binding site" evidence="5">
    <location>
        <position position="423"/>
    </location>
    <ligand>
        <name>ATP</name>
        <dbReference type="ChEBI" id="CHEBI:30616"/>
    </ligand>
</feature>
<evidence type="ECO:0000256" key="2">
    <source>
        <dbReference type="ARBA" id="ARBA00022741"/>
    </source>
</evidence>
<dbReference type="Gene3D" id="1.10.510.10">
    <property type="entry name" value="Transferase(Phosphotransferase) domain 1"/>
    <property type="match status" value="1"/>
</dbReference>
<dbReference type="CDD" id="cd00293">
    <property type="entry name" value="USP-like"/>
    <property type="match status" value="1"/>
</dbReference>
<dbReference type="Gramene" id="rna-AYBTSS11_LOCUS23945">
    <property type="protein sequence ID" value="CAJ1971936.1"/>
    <property type="gene ID" value="gene-AYBTSS11_LOCUS23945"/>
</dbReference>
<keyword evidence="4 5" id="KW-0067">ATP-binding</keyword>
<gene>
    <name evidence="7" type="ORF">AYBTSS11_LOCUS23945</name>
</gene>
<dbReference type="InterPro" id="IPR014729">
    <property type="entry name" value="Rossmann-like_a/b/a_fold"/>
</dbReference>
<dbReference type="InterPro" id="IPR006016">
    <property type="entry name" value="UspA"/>
</dbReference>
<evidence type="ECO:0000256" key="1">
    <source>
        <dbReference type="ARBA" id="ARBA00022679"/>
    </source>
</evidence>